<accession>A0A0U1QTD4</accession>
<gene>
    <name evidence="2" type="ordered locus">YpsIP31758_B0074</name>
</gene>
<sequence>MFISKQQRIDVRRDSISTALLKKSKNECLSKTTLNKLVKIANVSVGLTKAEARNVFTKNEPIEKSNGSIRLSLGLKMVMSQVSNPKVKNQVEGFIRNCNSPSMVHAKNTIPTHQVSQMKEMNAVDFVEAYSRRIGRTIGVGGEAIVVEDRDNNKKVIKIFSNDIGNNEIVKQLISFRKFYGENSAHILSKRAIQMDKIKGNPLSQVTEFPAGSTTNFMSLIKEMNSKGCPPSDLSENNFLYNKAENKFLPVDISISESNKIDKNGLKYILNYISSKTPD</sequence>
<evidence type="ECO:0000259" key="1">
    <source>
        <dbReference type="Pfam" id="PF22303"/>
    </source>
</evidence>
<dbReference type="Gene3D" id="3.30.200.20">
    <property type="entry name" value="Phosphorylase Kinase, domain 1"/>
    <property type="match status" value="1"/>
</dbReference>
<dbReference type="Proteomes" id="UP000002412">
    <property type="component" value="Plasmid p_153kb"/>
</dbReference>
<dbReference type="AlphaFoldDB" id="A0A0U1QTD4"/>
<dbReference type="HOGENOM" id="CLU_996548_0_0_6"/>
<name>A0A0U1QTD4_YERP3</name>
<dbReference type="EMBL" id="CP000719">
    <property type="protein sequence ID" value="ABS45643.1"/>
    <property type="molecule type" value="Genomic_DNA"/>
</dbReference>
<feature type="domain" description="Kinase OspG kinase" evidence="1">
    <location>
        <begin position="138"/>
        <end position="253"/>
    </location>
</feature>
<dbReference type="InterPro" id="IPR054466">
    <property type="entry name" value="OspG_kinase"/>
</dbReference>
<evidence type="ECO:0000313" key="2">
    <source>
        <dbReference type="EMBL" id="ABS45643.1"/>
    </source>
</evidence>
<dbReference type="RefSeq" id="WP_011988487.1">
    <property type="nucleotide sequence ID" value="NC_009705.1"/>
</dbReference>
<geneLocation type="plasmid" evidence="3">
    <name>plasmid_153kb</name>
</geneLocation>
<protein>
    <recommendedName>
        <fullName evidence="1">Kinase OspG kinase domain-containing protein</fullName>
    </recommendedName>
</protein>
<reference evidence="2 3" key="1">
    <citation type="journal article" date="2007" name="PLoS Genet.">
        <title>The complete genome sequence of Yersinia pseudotuberculosis IP31758, the causative agent of Far East scarlet-like fever.</title>
        <authorList>
            <person name="Eppinger M."/>
            <person name="Rosovitz M.J."/>
            <person name="Fricke W.F."/>
            <person name="Rasko D.A."/>
            <person name="Kokorina G."/>
            <person name="Fayolle C."/>
            <person name="Lindler L.E."/>
            <person name="Carniel E."/>
            <person name="Ravel J."/>
        </authorList>
    </citation>
    <scope>NUCLEOTIDE SEQUENCE [LARGE SCALE GENOMIC DNA]</scope>
    <source>
        <strain evidence="2 3">IP 31758</strain>
        <plasmid evidence="3">Plasmid plasmid_153kb</plasmid>
    </source>
</reference>
<evidence type="ECO:0000313" key="3">
    <source>
        <dbReference type="Proteomes" id="UP000002412"/>
    </source>
</evidence>
<dbReference type="KEGG" id="ypi:YpsIP31758_B0074"/>
<dbReference type="Pfam" id="PF22303">
    <property type="entry name" value="OspG_kinase"/>
    <property type="match status" value="1"/>
</dbReference>
<keyword evidence="2" id="KW-0614">Plasmid</keyword>
<dbReference type="Gene3D" id="1.10.510.10">
    <property type="entry name" value="Transferase(Phosphotransferase) domain 1"/>
    <property type="match status" value="1"/>
</dbReference>
<proteinExistence type="predicted"/>
<organism evidence="2 3">
    <name type="scientific">Yersinia pseudotuberculosis serotype O:1b (strain IP 31758)</name>
    <dbReference type="NCBI Taxonomy" id="349747"/>
    <lineage>
        <taxon>Bacteria</taxon>
        <taxon>Pseudomonadati</taxon>
        <taxon>Pseudomonadota</taxon>
        <taxon>Gammaproteobacteria</taxon>
        <taxon>Enterobacterales</taxon>
        <taxon>Yersiniaceae</taxon>
        <taxon>Yersinia</taxon>
    </lineage>
</organism>